<keyword evidence="1" id="KW-0812">Transmembrane</keyword>
<protein>
    <recommendedName>
        <fullName evidence="4">DUF2334 domain-containing protein</fullName>
    </recommendedName>
</protein>
<dbReference type="InterPro" id="IPR018763">
    <property type="entry name" value="DUF2334"/>
</dbReference>
<reference evidence="2 3" key="1">
    <citation type="submission" date="2018-01" db="EMBL/GenBank/DDBJ databases">
        <title>The whole genome sequencing and assembly of Halobacillus litoralis ERB031 strain.</title>
        <authorList>
            <person name="Lee S.-J."/>
            <person name="Park M.-K."/>
            <person name="Kim J.-Y."/>
            <person name="Lee Y.-J."/>
            <person name="Yi H."/>
            <person name="Bahn Y.-S."/>
            <person name="Kim J.F."/>
            <person name="Lee D.-W."/>
        </authorList>
    </citation>
    <scope>NUCLEOTIDE SEQUENCE [LARGE SCALE GENOMIC DNA]</scope>
    <source>
        <strain evidence="2 3">ERB 031</strain>
    </source>
</reference>
<dbReference type="OrthoDB" id="1779709at2"/>
<keyword evidence="1" id="KW-0472">Membrane</keyword>
<accession>A0A410MFV5</accession>
<gene>
    <name evidence="2" type="ORF">HLI_16095</name>
</gene>
<evidence type="ECO:0000313" key="3">
    <source>
        <dbReference type="Proteomes" id="UP000287756"/>
    </source>
</evidence>
<dbReference type="KEGG" id="hli:HLI_16095"/>
<feature type="transmembrane region" description="Helical" evidence="1">
    <location>
        <begin position="546"/>
        <end position="565"/>
    </location>
</feature>
<dbReference type="EMBL" id="CP026118">
    <property type="protein sequence ID" value="QAS53614.1"/>
    <property type="molecule type" value="Genomic_DNA"/>
</dbReference>
<proteinExistence type="predicted"/>
<evidence type="ECO:0000256" key="1">
    <source>
        <dbReference type="SAM" id="Phobius"/>
    </source>
</evidence>
<sequence length="572" mass="65009">MMVYYLFFKLLCCIVLYKELMTYFKELILLRRAKMIIRKLTILSAIFTLCSFMLISHPFESEVNAGSDSPPNVLVIHPGPPNEMSENLQSLDMVISHFTTNLAFKSTNELSEKDVRNVTHLIYFGEAEEDLPEKSTKLINGFEGEKIVFGKNHEQLTGFEFVKINGLATVQELLLPSNDKAISLPIAHQIVDVKGSETTKEWIASTGAENRYPLFIQDQKHYYYADHELAIHDSILLGEVLHDILQIEHKESHPAAIRLEDVNPLTDVDLLEQCMDLLITREIPFMVSVTPVYFNPATGEEYKLSDSPALVELLQKIQLKGGSLVLHGYTDQSGKGKSGDGFEFLDTAIPSFLLKDSDQYINQRISQGIEELHENGLEPKAFEAPHYTMSHSGYKEVSKHFSTYVGQLQLSDQNWEVMKEAPFLTKPSFINGMELIPETLRYIEEGNESSIDQIMERAENLMLNRDSVMSVFYHPYLGPEGLEKLLDQLLSISDLEWVDLNDQGKQSYPALNDNHEKMLRVEPKTASLQIIKPSNLLTLNFQSTSLIIGGLLAVLMIVFSYLITLRNRHEER</sequence>
<dbReference type="Pfam" id="PF10096">
    <property type="entry name" value="DUF2334"/>
    <property type="match status" value="1"/>
</dbReference>
<organism evidence="2 3">
    <name type="scientific">Halobacillus litoralis</name>
    <dbReference type="NCBI Taxonomy" id="45668"/>
    <lineage>
        <taxon>Bacteria</taxon>
        <taxon>Bacillati</taxon>
        <taxon>Bacillota</taxon>
        <taxon>Bacilli</taxon>
        <taxon>Bacillales</taxon>
        <taxon>Bacillaceae</taxon>
        <taxon>Halobacillus</taxon>
    </lineage>
</organism>
<keyword evidence="1" id="KW-1133">Transmembrane helix</keyword>
<name>A0A410MFV5_9BACI</name>
<evidence type="ECO:0000313" key="2">
    <source>
        <dbReference type="EMBL" id="QAS53614.1"/>
    </source>
</evidence>
<dbReference type="Proteomes" id="UP000287756">
    <property type="component" value="Chromosome"/>
</dbReference>
<dbReference type="AlphaFoldDB" id="A0A410MFV5"/>
<evidence type="ECO:0008006" key="4">
    <source>
        <dbReference type="Google" id="ProtNLM"/>
    </source>
</evidence>